<organism evidence="6 7">
    <name type="scientific">Chitinophaga rhizophila</name>
    <dbReference type="NCBI Taxonomy" id="2866212"/>
    <lineage>
        <taxon>Bacteria</taxon>
        <taxon>Pseudomonadati</taxon>
        <taxon>Bacteroidota</taxon>
        <taxon>Chitinophagia</taxon>
        <taxon>Chitinophagales</taxon>
        <taxon>Chitinophagaceae</taxon>
        <taxon>Chitinophaga</taxon>
    </lineage>
</organism>
<evidence type="ECO:0000256" key="1">
    <source>
        <dbReference type="ARBA" id="ARBA00022801"/>
    </source>
</evidence>
<proteinExistence type="predicted"/>
<dbReference type="EMBL" id="JAICCF010000004">
    <property type="protein sequence ID" value="MBW8687068.1"/>
    <property type="molecule type" value="Genomic_DNA"/>
</dbReference>
<dbReference type="Pfam" id="PF01339">
    <property type="entry name" value="CheB_methylest"/>
    <property type="match status" value="1"/>
</dbReference>
<dbReference type="InterPro" id="IPR035909">
    <property type="entry name" value="CheB_C"/>
</dbReference>
<dbReference type="RefSeq" id="WP_220252395.1">
    <property type="nucleotide sequence ID" value="NZ_JAICCF010000004.1"/>
</dbReference>
<evidence type="ECO:0000313" key="6">
    <source>
        <dbReference type="EMBL" id="MBW8687068.1"/>
    </source>
</evidence>
<evidence type="ECO:0000259" key="5">
    <source>
        <dbReference type="PROSITE" id="PS50122"/>
    </source>
</evidence>
<protein>
    <recommendedName>
        <fullName evidence="2">protein-glutamate methylesterase</fullName>
        <ecNumber evidence="2">3.1.1.61</ecNumber>
    </recommendedName>
</protein>
<dbReference type="SUPFAM" id="SSF52738">
    <property type="entry name" value="Methylesterase CheB, C-terminal domain"/>
    <property type="match status" value="1"/>
</dbReference>
<comment type="caution">
    <text evidence="6">The sequence shown here is derived from an EMBL/GenBank/DDBJ whole genome shotgun (WGS) entry which is preliminary data.</text>
</comment>
<dbReference type="PANTHER" id="PTHR42872:SF6">
    <property type="entry name" value="PROTEIN-GLUTAMATE METHYLESTERASE_PROTEIN-GLUTAMINE GLUTAMINASE"/>
    <property type="match status" value="1"/>
</dbReference>
<dbReference type="InterPro" id="IPR011247">
    <property type="entry name" value="Chemotax_prot-Glu_Me-esterase"/>
</dbReference>
<sequence length="347" mass="37980">MDKRNIIVIGASAGGFDAIKRIVADLPADLAASIFVVWHMSANTTGILPHVLNMLGTLPATQALDGELISENHIYVAPPDRHLLLENGYIRVTRGPKENRFRPAIDPLFRSAALAYGPRVIGIELSGALDDGAAGMWAIKQQGGLAIVQDPSDAEVPSMPKTTMDAVDVDYVLPVHEIGLLLTRLVKDDVAIEEQLPANHKKMLQKEVAIAMEDSVVSRSVFNAGELTTYTCPECHGVLSALREGGRIRFRCHTGHAFTAESLLAGITENIEESLWNAIRNVQESALLLNHMGDHFAEANQAKLAAMYFRKGREAMERSVLIRKAVFSHDQPTAEEIKEQARDEHLS</sequence>
<name>A0ABS7GH92_9BACT</name>
<dbReference type="PROSITE" id="PS50122">
    <property type="entry name" value="CHEB"/>
    <property type="match status" value="1"/>
</dbReference>
<evidence type="ECO:0000256" key="4">
    <source>
        <dbReference type="PROSITE-ProRule" id="PRU00050"/>
    </source>
</evidence>
<keyword evidence="7" id="KW-1185">Reference proteome</keyword>
<evidence type="ECO:0000256" key="3">
    <source>
        <dbReference type="ARBA" id="ARBA00048267"/>
    </source>
</evidence>
<feature type="active site" evidence="4">
    <location>
        <position position="39"/>
    </location>
</feature>
<dbReference type="CDD" id="cd16433">
    <property type="entry name" value="CheB"/>
    <property type="match status" value="1"/>
</dbReference>
<keyword evidence="1 4" id="KW-0378">Hydrolase</keyword>
<dbReference type="EC" id="3.1.1.61" evidence="2"/>
<feature type="active site" evidence="4">
    <location>
        <position position="131"/>
    </location>
</feature>
<dbReference type="PIRSF" id="PIRSF036461">
    <property type="entry name" value="Chmtx_methlestr"/>
    <property type="match status" value="1"/>
</dbReference>
<evidence type="ECO:0000256" key="2">
    <source>
        <dbReference type="ARBA" id="ARBA00039140"/>
    </source>
</evidence>
<dbReference type="PANTHER" id="PTHR42872">
    <property type="entry name" value="PROTEIN-GLUTAMATE METHYLESTERASE/PROTEIN-GLUTAMINE GLUTAMINASE"/>
    <property type="match status" value="1"/>
</dbReference>
<evidence type="ECO:0000313" key="7">
    <source>
        <dbReference type="Proteomes" id="UP000812961"/>
    </source>
</evidence>
<gene>
    <name evidence="6" type="ORF">K1Y79_22215</name>
</gene>
<comment type="catalytic activity">
    <reaction evidence="3">
        <text>[protein]-L-glutamate 5-O-methyl ester + H2O = L-glutamyl-[protein] + methanol + H(+)</text>
        <dbReference type="Rhea" id="RHEA:23236"/>
        <dbReference type="Rhea" id="RHEA-COMP:10208"/>
        <dbReference type="Rhea" id="RHEA-COMP:10311"/>
        <dbReference type="ChEBI" id="CHEBI:15377"/>
        <dbReference type="ChEBI" id="CHEBI:15378"/>
        <dbReference type="ChEBI" id="CHEBI:17790"/>
        <dbReference type="ChEBI" id="CHEBI:29973"/>
        <dbReference type="ChEBI" id="CHEBI:82795"/>
        <dbReference type="EC" id="3.1.1.61"/>
    </reaction>
</comment>
<dbReference type="Proteomes" id="UP000812961">
    <property type="component" value="Unassembled WGS sequence"/>
</dbReference>
<accession>A0ABS7GH92</accession>
<dbReference type="InterPro" id="IPR000673">
    <property type="entry name" value="Sig_transdc_resp-reg_Me-estase"/>
</dbReference>
<feature type="active site" evidence="4">
    <location>
        <position position="12"/>
    </location>
</feature>
<dbReference type="Gene3D" id="3.40.50.180">
    <property type="entry name" value="Methylesterase CheB, C-terminal domain"/>
    <property type="match status" value="1"/>
</dbReference>
<reference evidence="6 7" key="1">
    <citation type="submission" date="2021-08" db="EMBL/GenBank/DDBJ databases">
        <title>The genome sequence of Chitinophaga sp. B61.</title>
        <authorList>
            <person name="Zhang X."/>
        </authorList>
    </citation>
    <scope>NUCLEOTIDE SEQUENCE [LARGE SCALE GENOMIC DNA]</scope>
    <source>
        <strain evidence="6 7">B61</strain>
    </source>
</reference>
<keyword evidence="4" id="KW-0145">Chemotaxis</keyword>
<feature type="domain" description="CheB-type methylesterase" evidence="5">
    <location>
        <begin position="1"/>
        <end position="189"/>
    </location>
</feature>